<dbReference type="GO" id="GO:0005811">
    <property type="term" value="C:lipid droplet"/>
    <property type="evidence" value="ECO:0007669"/>
    <property type="project" value="TreeGrafter"/>
</dbReference>
<accession>A0A914WPU3</accession>
<dbReference type="PANTHER" id="PTHR42886:SF29">
    <property type="entry name" value="PUMMELIG, ISOFORM A"/>
    <property type="match status" value="1"/>
</dbReference>
<proteinExistence type="inferred from homology"/>
<dbReference type="AlphaFoldDB" id="A0A914WPU3"/>
<dbReference type="WBParaSite" id="PSAMB.scaffold4486size14447.g24483.t1">
    <property type="protein sequence ID" value="PSAMB.scaffold4486size14447.g24483.t1"/>
    <property type="gene ID" value="PSAMB.scaffold4486size14447.g24483"/>
</dbReference>
<feature type="domain" description="AB hydrolase-1" evidence="2">
    <location>
        <begin position="97"/>
        <end position="358"/>
    </location>
</feature>
<dbReference type="GO" id="GO:0052689">
    <property type="term" value="F:carboxylic ester hydrolase activity"/>
    <property type="evidence" value="ECO:0007669"/>
    <property type="project" value="TreeGrafter"/>
</dbReference>
<organism evidence="3 4">
    <name type="scientific">Plectus sambesii</name>
    <dbReference type="NCBI Taxonomy" id="2011161"/>
    <lineage>
        <taxon>Eukaryota</taxon>
        <taxon>Metazoa</taxon>
        <taxon>Ecdysozoa</taxon>
        <taxon>Nematoda</taxon>
        <taxon>Chromadorea</taxon>
        <taxon>Plectida</taxon>
        <taxon>Plectina</taxon>
        <taxon>Plectoidea</taxon>
        <taxon>Plectidae</taxon>
        <taxon>Plectus</taxon>
    </lineage>
</organism>
<dbReference type="PANTHER" id="PTHR42886">
    <property type="entry name" value="RE40534P-RELATED"/>
    <property type="match status" value="1"/>
</dbReference>
<dbReference type="SUPFAM" id="SSF53474">
    <property type="entry name" value="alpha/beta-Hydrolases"/>
    <property type="match status" value="1"/>
</dbReference>
<evidence type="ECO:0000256" key="1">
    <source>
        <dbReference type="ARBA" id="ARBA00038097"/>
    </source>
</evidence>
<dbReference type="Pfam" id="PF00561">
    <property type="entry name" value="Abhydrolase_1"/>
    <property type="match status" value="1"/>
</dbReference>
<sequence>MEERELPHIIQSKSAPAFDSVEFALENELPAAKCSWFPKWVPTSGLDLAQAEGRLLQAVDAKIQRKFVPVSKGQVWTAIINRLPADIEDNSATEKTPLVLLHGFGGGLALWMNNLSALCANRTVYAVDVLGFGRSSRPKFSSDAGLVELEWVESLEDWRKHMGIEKMILLGHSMGGFLVSSYALEYPQHVRHLILADPWGFPPKPPNDEITFRGRKPSRWLRTVASVLSTFNPLAGVRAAGPLGPRLVRRARPDLGVRYASERVAQDTIFDYIYHCNAQKPSGETAFRQLLDSIIWSKRPMRDRLIGADPSIPISFLYGEITWMDKAPATVIQSGRSGSHVTIAIVDNAGHQVFADNPDHFNQLVSDICTLVDTDGDRPL</sequence>
<keyword evidence="3" id="KW-1185">Reference proteome</keyword>
<dbReference type="Proteomes" id="UP000887566">
    <property type="component" value="Unplaced"/>
</dbReference>
<comment type="similarity">
    <text evidence="1">Belongs to the peptidase S33 family. ABHD4/ABHD5 subfamily.</text>
</comment>
<dbReference type="PRINTS" id="PR00111">
    <property type="entry name" value="ABHYDROLASE"/>
</dbReference>
<name>A0A914WPU3_9BILA</name>
<dbReference type="GO" id="GO:0042171">
    <property type="term" value="F:lysophosphatidic acid acyltransferase activity"/>
    <property type="evidence" value="ECO:0007669"/>
    <property type="project" value="TreeGrafter"/>
</dbReference>
<dbReference type="GO" id="GO:0055088">
    <property type="term" value="P:lipid homeostasis"/>
    <property type="evidence" value="ECO:0007669"/>
    <property type="project" value="TreeGrafter"/>
</dbReference>
<dbReference type="InterPro" id="IPR000073">
    <property type="entry name" value="AB_hydrolase_1"/>
</dbReference>
<evidence type="ECO:0000259" key="2">
    <source>
        <dbReference type="Pfam" id="PF00561"/>
    </source>
</evidence>
<evidence type="ECO:0000313" key="3">
    <source>
        <dbReference type="Proteomes" id="UP000887566"/>
    </source>
</evidence>
<protein>
    <submittedName>
        <fullName evidence="4">AB hydrolase-1 domain-containing protein</fullName>
    </submittedName>
</protein>
<dbReference type="GO" id="GO:0006654">
    <property type="term" value="P:phosphatidic acid biosynthetic process"/>
    <property type="evidence" value="ECO:0007669"/>
    <property type="project" value="TreeGrafter"/>
</dbReference>
<dbReference type="Gene3D" id="3.40.50.1820">
    <property type="entry name" value="alpha/beta hydrolase"/>
    <property type="match status" value="1"/>
</dbReference>
<dbReference type="GO" id="GO:0005739">
    <property type="term" value="C:mitochondrion"/>
    <property type="evidence" value="ECO:0007669"/>
    <property type="project" value="TreeGrafter"/>
</dbReference>
<reference evidence="4" key="1">
    <citation type="submission" date="2022-11" db="UniProtKB">
        <authorList>
            <consortium name="WormBaseParasite"/>
        </authorList>
    </citation>
    <scope>IDENTIFICATION</scope>
</reference>
<evidence type="ECO:0000313" key="4">
    <source>
        <dbReference type="WBParaSite" id="PSAMB.scaffold4486size14447.g24483.t1"/>
    </source>
</evidence>
<dbReference type="InterPro" id="IPR029058">
    <property type="entry name" value="AB_hydrolase_fold"/>
</dbReference>